<name>A0ABZ2YBH6_9BACT</name>
<organism evidence="1 2">
    <name type="scientific">Thermatribacter velox</name>
    <dbReference type="NCBI Taxonomy" id="3039681"/>
    <lineage>
        <taxon>Bacteria</taxon>
        <taxon>Pseudomonadati</taxon>
        <taxon>Atribacterota</taxon>
        <taxon>Atribacteria</taxon>
        <taxon>Atribacterales</taxon>
        <taxon>Thermatribacteraceae</taxon>
        <taxon>Thermatribacter</taxon>
    </lineage>
</organism>
<accession>A0ABZ2YBH6</accession>
<dbReference type="EMBL" id="CP121689">
    <property type="protein sequence ID" value="WZL75596.1"/>
    <property type="molecule type" value="Genomic_DNA"/>
</dbReference>
<evidence type="ECO:0000313" key="2">
    <source>
        <dbReference type="Proteomes" id="UP001461341"/>
    </source>
</evidence>
<reference evidence="1 2" key="1">
    <citation type="submission" date="2023-03" db="EMBL/GenBank/DDBJ databases">
        <title>Novel Species.</title>
        <authorList>
            <person name="Ma S."/>
        </authorList>
    </citation>
    <scope>NUCLEOTIDE SEQUENCE [LARGE SCALE GENOMIC DNA]</scope>
    <source>
        <strain evidence="1 2">B11</strain>
    </source>
</reference>
<gene>
    <name evidence="1" type="ORF">QBE54_08345</name>
</gene>
<protein>
    <submittedName>
        <fullName evidence="1">Uncharacterized protein</fullName>
    </submittedName>
</protein>
<dbReference type="Proteomes" id="UP001461341">
    <property type="component" value="Chromosome"/>
</dbReference>
<keyword evidence="2" id="KW-1185">Reference proteome</keyword>
<evidence type="ECO:0000313" key="1">
    <source>
        <dbReference type="EMBL" id="WZL75596.1"/>
    </source>
</evidence>
<sequence length="61" mass="7014">MILTSFIVGNFKERFFERMGLILELPELPIEPLVYTQEEFKALQEEGNPLIKEALCSGVEL</sequence>
<proteinExistence type="predicted"/>
<dbReference type="RefSeq" id="WP_369017745.1">
    <property type="nucleotide sequence ID" value="NZ_CP121689.1"/>
</dbReference>